<dbReference type="Proteomes" id="UP000008495">
    <property type="component" value="Unassembled WGS sequence"/>
</dbReference>
<sequence>MLSRRAAISLTALAALSMSACGAFQSNNGASDPGAPLTVVADAEPHSTLLKQIQKDGLLGDVKLQIREISGGVDPNQLVASGDVDVNFFQHTPYLKNWNAEHKSDLIDAGAVHIEPLGLYSKKINKVDDIPQNANIALPADATNQARALFLLADAGLFTMDVKATDPNVDYAKITEKNITANPKQVTFTKIDRPQLFASLSDPKITLSVVNGNYALEGGLNPGKDALVLEKAADNPYVNILATRPALQKDPRVVKLAQALRDPKTKTFIQDTYKGSVLPAQG</sequence>
<protein>
    <recommendedName>
        <fullName evidence="6">Lipoprotein</fullName>
    </recommendedName>
</protein>
<dbReference type="AlphaFoldDB" id="K6W8S0"/>
<comment type="caution">
    <text evidence="9">The sequence shown here is derived from an EMBL/GenBank/DDBJ whole genome shotgun (WGS) entry which is preliminary data.</text>
</comment>
<evidence type="ECO:0000256" key="4">
    <source>
        <dbReference type="ARBA" id="ARBA00023139"/>
    </source>
</evidence>
<evidence type="ECO:0000256" key="3">
    <source>
        <dbReference type="ARBA" id="ARBA00023136"/>
    </source>
</evidence>
<dbReference type="GO" id="GO:0016020">
    <property type="term" value="C:membrane"/>
    <property type="evidence" value="ECO:0007669"/>
    <property type="project" value="UniProtKB-SubCell"/>
</dbReference>
<evidence type="ECO:0000313" key="10">
    <source>
        <dbReference type="Proteomes" id="UP000008495"/>
    </source>
</evidence>
<dbReference type="OrthoDB" id="9812878at2"/>
<evidence type="ECO:0000256" key="5">
    <source>
        <dbReference type="ARBA" id="ARBA00023288"/>
    </source>
</evidence>
<feature type="chain" id="PRO_5039404216" description="Lipoprotein" evidence="8">
    <location>
        <begin position="23"/>
        <end position="282"/>
    </location>
</feature>
<dbReference type="PIRSF" id="PIRSF002854">
    <property type="entry name" value="MetQ"/>
    <property type="match status" value="1"/>
</dbReference>
<dbReference type="PROSITE" id="PS51257">
    <property type="entry name" value="PROKAR_LIPOPROTEIN"/>
    <property type="match status" value="1"/>
</dbReference>
<name>K6W8S0_9MICO</name>
<feature type="signal peptide" evidence="8">
    <location>
        <begin position="1"/>
        <end position="22"/>
    </location>
</feature>
<accession>K6W8S0</accession>
<evidence type="ECO:0000313" key="9">
    <source>
        <dbReference type="EMBL" id="GAB78222.1"/>
    </source>
</evidence>
<evidence type="ECO:0000256" key="8">
    <source>
        <dbReference type="SAM" id="SignalP"/>
    </source>
</evidence>
<comment type="subcellular location">
    <subcellularLocation>
        <location evidence="1">Membrane</location>
        <topology evidence="1">Lipid-anchor</topology>
    </subcellularLocation>
</comment>
<evidence type="ECO:0000256" key="2">
    <source>
        <dbReference type="ARBA" id="ARBA00022729"/>
    </source>
</evidence>
<dbReference type="eggNOG" id="COG1464">
    <property type="taxonomic scope" value="Bacteria"/>
</dbReference>
<evidence type="ECO:0000256" key="6">
    <source>
        <dbReference type="PIRNR" id="PIRNR002854"/>
    </source>
</evidence>
<dbReference type="EMBL" id="BAGZ01000008">
    <property type="protein sequence ID" value="GAB78222.1"/>
    <property type="molecule type" value="Genomic_DNA"/>
</dbReference>
<keyword evidence="4" id="KW-0564">Palmitate</keyword>
<keyword evidence="10" id="KW-1185">Reference proteome</keyword>
<dbReference type="PANTHER" id="PTHR30429">
    <property type="entry name" value="D-METHIONINE-BINDING LIPOPROTEIN METQ"/>
    <property type="match status" value="1"/>
</dbReference>
<dbReference type="Pfam" id="PF03180">
    <property type="entry name" value="Lipoprotein_9"/>
    <property type="match status" value="1"/>
</dbReference>
<gene>
    <name evidence="9" type="ORF">AUCHE_08_04680</name>
</gene>
<comment type="similarity">
    <text evidence="6">Belongs to the nlpA lipoprotein family.</text>
</comment>
<dbReference type="SUPFAM" id="SSF53850">
    <property type="entry name" value="Periplasmic binding protein-like II"/>
    <property type="match status" value="1"/>
</dbReference>
<keyword evidence="2 8" id="KW-0732">Signal</keyword>
<dbReference type="Gene3D" id="3.40.190.10">
    <property type="entry name" value="Periplasmic binding protein-like II"/>
    <property type="match status" value="2"/>
</dbReference>
<evidence type="ECO:0000256" key="7">
    <source>
        <dbReference type="PIRSR" id="PIRSR002854-1"/>
    </source>
</evidence>
<dbReference type="STRING" id="100225.SAMN05421595_0738"/>
<dbReference type="InterPro" id="IPR004872">
    <property type="entry name" value="Lipoprotein_NlpA"/>
</dbReference>
<reference evidence="9 10" key="1">
    <citation type="submission" date="2012-08" db="EMBL/GenBank/DDBJ databases">
        <title>Whole genome shotgun sequence of Austwickia chelonae NBRC 105200.</title>
        <authorList>
            <person name="Yoshida I."/>
            <person name="Hosoyama A."/>
            <person name="Tsuchikane K."/>
            <person name="Katsumata H."/>
            <person name="Ando Y."/>
            <person name="Ohji S."/>
            <person name="Hamada M."/>
            <person name="Tamura T."/>
            <person name="Yamazoe A."/>
            <person name="Yamazaki S."/>
            <person name="Fujita N."/>
        </authorList>
    </citation>
    <scope>NUCLEOTIDE SEQUENCE [LARGE SCALE GENOMIC DNA]</scope>
    <source>
        <strain evidence="9 10">NBRC 105200</strain>
    </source>
</reference>
<keyword evidence="5 6" id="KW-0449">Lipoprotein</keyword>
<feature type="lipid moiety-binding region" description="S-diacylglycerol cysteine" evidence="7">
    <location>
        <position position="21"/>
    </location>
</feature>
<proteinExistence type="inferred from homology"/>
<dbReference type="RefSeq" id="WP_006502977.1">
    <property type="nucleotide sequence ID" value="NZ_BAGZ01000008.1"/>
</dbReference>
<evidence type="ECO:0000256" key="1">
    <source>
        <dbReference type="ARBA" id="ARBA00004635"/>
    </source>
</evidence>
<dbReference type="PANTHER" id="PTHR30429:SF0">
    <property type="entry name" value="METHIONINE-BINDING LIPOPROTEIN METQ"/>
    <property type="match status" value="1"/>
</dbReference>
<keyword evidence="3" id="KW-0472">Membrane</keyword>
<organism evidence="9 10">
    <name type="scientific">Austwickia chelonae NBRC 105200</name>
    <dbReference type="NCBI Taxonomy" id="1184607"/>
    <lineage>
        <taxon>Bacteria</taxon>
        <taxon>Bacillati</taxon>
        <taxon>Actinomycetota</taxon>
        <taxon>Actinomycetes</taxon>
        <taxon>Micrococcales</taxon>
        <taxon>Dermatophilaceae</taxon>
        <taxon>Austwickia</taxon>
    </lineage>
</organism>